<accession>A0A0U1ZWD4</accession>
<reference evidence="2 3" key="1">
    <citation type="journal article" date="2016" name="Virus Genes">
        <title>Genomic analysis of Staphylococcus phage Stau2 isolated from medical specimen.</title>
        <authorList>
            <person name="Hsieh S.E."/>
            <person name="Tseng Y.H."/>
            <person name="Lo H.H."/>
            <person name="Chen S.T."/>
            <person name="Wu C.N."/>
        </authorList>
    </citation>
    <scope>NUCLEOTIDE SEQUENCE [LARGE SCALE GENOMIC DNA]</scope>
</reference>
<dbReference type="Proteomes" id="UP000207597">
    <property type="component" value="Segment"/>
</dbReference>
<gene>
    <name evidence="2" type="ORF">Stau2_15</name>
</gene>
<dbReference type="RefSeq" id="YP_009275772.1">
    <property type="nucleotide sequence ID" value="NC_030933.1"/>
</dbReference>
<feature type="compositionally biased region" description="Basic and acidic residues" evidence="1">
    <location>
        <begin position="96"/>
        <end position="122"/>
    </location>
</feature>
<evidence type="ECO:0000256" key="1">
    <source>
        <dbReference type="SAM" id="MobiDB-lite"/>
    </source>
</evidence>
<protein>
    <submittedName>
        <fullName evidence="2">Uncharacterized protein</fullName>
    </submittedName>
</protein>
<name>A0A0U1ZWD4_9CAUD</name>
<keyword evidence="3" id="KW-1185">Reference proteome</keyword>
<dbReference type="GeneID" id="28802228"/>
<dbReference type="KEGG" id="vg:28802228"/>
<feature type="region of interest" description="Disordered" evidence="1">
    <location>
        <begin position="96"/>
        <end position="147"/>
    </location>
</feature>
<evidence type="ECO:0000313" key="2">
    <source>
        <dbReference type="EMBL" id="AKA61266.1"/>
    </source>
</evidence>
<dbReference type="EMBL" id="KP881332">
    <property type="protein sequence ID" value="AKA61266.1"/>
    <property type="molecule type" value="Genomic_DNA"/>
</dbReference>
<organism evidence="2 3">
    <name type="scientific">Staphylococcus phage Stau2</name>
    <dbReference type="NCBI Taxonomy" id="1200862"/>
    <lineage>
        <taxon>Viruses</taxon>
        <taxon>Duplodnaviria</taxon>
        <taxon>Heunggongvirae</taxon>
        <taxon>Uroviricota</taxon>
        <taxon>Caudoviricetes</taxon>
        <taxon>Herelleviridae</taxon>
        <taxon>Twortvirinae</taxon>
        <taxon>Silviavirus</taxon>
        <taxon>Silviavirus stau2</taxon>
    </lineage>
</organism>
<sequence length="266" mass="30107">MTSILNYDTIQEDDISKETFNLLIEEPLTLSYVSKHSDSLDSKYDYIYKSLGFDNFMDCYLYIAREPERIYKGGAKDIGSLNKVKRTVVRNGKEIEMTVYEDNKNDDKPKENNSEESKEPKTAKGSRVLTHGDAEKPNPKKIASSLSTLKNKGVNTDHIDGNASIYKEFVDDSNNTIGLASFKETDSDIILHGYVSDFETNGVGARSILELISLAIKKNKNAVVYDIELPQAVEFLKSLGFMKNKDYYVLKKQDIKLFLGEYSELT</sequence>
<evidence type="ECO:0000313" key="3">
    <source>
        <dbReference type="Proteomes" id="UP000207597"/>
    </source>
</evidence>
<proteinExistence type="predicted"/>